<sequence>MTIIRNESDHRQNKYVDRQDKMADSRSTKRPRTPGFFCMCLRNVFLIFVFVLFVCHVSSAEHSNSPKINDDTTTSRASGSQMHDDLKNLPPLFKQKTTVELPQTFDSSHEKSEISGETRENLHSNLANPSAGGVGLDMGVGNPQKARHLGVQKGQRLSTPDSRHVENSRQLRFHYTSVVPDNSEDNREQTGNSDNRYMRLFGTSGSARYFNGRFNGTASRQQENSITNRDNNHNGNRGDENNGNVNIDNRTTDTHLTDKDNNTSNRDNNVNRRVDSHGARENNQNFSGDISSENKTSEDNSSRDNKSSEKVIKGRDARRENKSSNTNDNNNDNKSKDDNSKDNTAVTHHNNDNTACLTKKENIVIRVEKDENKDTPVIPQDNKDNTVIRPLYRPRFSVEELQRRSFQHI</sequence>
<gene>
    <name evidence="4" type="primary">LOC108667999</name>
</gene>
<evidence type="ECO:0000313" key="3">
    <source>
        <dbReference type="Proteomes" id="UP000694843"/>
    </source>
</evidence>
<feature type="compositionally biased region" description="Basic and acidic residues" evidence="1">
    <location>
        <begin position="269"/>
        <end position="280"/>
    </location>
</feature>
<name>A0A8B7NAJ6_HYAAZ</name>
<dbReference type="RefSeq" id="XP_018010609.1">
    <property type="nucleotide sequence ID" value="XM_018155120.1"/>
</dbReference>
<feature type="compositionally biased region" description="Polar residues" evidence="1">
    <location>
        <begin position="62"/>
        <end position="81"/>
    </location>
</feature>
<keyword evidence="3" id="KW-1185">Reference proteome</keyword>
<dbReference type="GeneID" id="108667999"/>
<feature type="compositionally biased region" description="Polar residues" evidence="1">
    <location>
        <begin position="281"/>
        <end position="294"/>
    </location>
</feature>
<feature type="compositionally biased region" description="Basic and acidic residues" evidence="1">
    <location>
        <begin position="250"/>
        <end position="261"/>
    </location>
</feature>
<keyword evidence="2" id="KW-0472">Membrane</keyword>
<dbReference type="AlphaFoldDB" id="A0A8B7NAJ6"/>
<keyword evidence="2" id="KW-0812">Transmembrane</keyword>
<feature type="compositionally biased region" description="Basic and acidic residues" evidence="1">
    <location>
        <begin position="331"/>
        <end position="341"/>
    </location>
</feature>
<organism evidence="3 4">
    <name type="scientific">Hyalella azteca</name>
    <name type="common">Amphipod</name>
    <dbReference type="NCBI Taxonomy" id="294128"/>
    <lineage>
        <taxon>Eukaryota</taxon>
        <taxon>Metazoa</taxon>
        <taxon>Ecdysozoa</taxon>
        <taxon>Arthropoda</taxon>
        <taxon>Crustacea</taxon>
        <taxon>Multicrustacea</taxon>
        <taxon>Malacostraca</taxon>
        <taxon>Eumalacostraca</taxon>
        <taxon>Peracarida</taxon>
        <taxon>Amphipoda</taxon>
        <taxon>Senticaudata</taxon>
        <taxon>Talitrida</taxon>
        <taxon>Talitroidea</taxon>
        <taxon>Hyalellidae</taxon>
        <taxon>Hyalella</taxon>
    </lineage>
</organism>
<feature type="region of interest" description="Disordered" evidence="1">
    <location>
        <begin position="1"/>
        <end position="30"/>
    </location>
</feature>
<evidence type="ECO:0000256" key="1">
    <source>
        <dbReference type="SAM" id="MobiDB-lite"/>
    </source>
</evidence>
<feature type="compositionally biased region" description="Polar residues" evidence="1">
    <location>
        <begin position="345"/>
        <end position="354"/>
    </location>
</feature>
<feature type="compositionally biased region" description="Basic and acidic residues" evidence="1">
    <location>
        <begin position="295"/>
        <end position="322"/>
    </location>
</feature>
<evidence type="ECO:0000313" key="4">
    <source>
        <dbReference type="RefSeq" id="XP_018010609.1"/>
    </source>
</evidence>
<feature type="compositionally biased region" description="Polar residues" evidence="1">
    <location>
        <begin position="214"/>
        <end position="227"/>
    </location>
</feature>
<proteinExistence type="predicted"/>
<keyword evidence="2" id="KW-1133">Transmembrane helix</keyword>
<dbReference type="KEGG" id="hazt:108667999"/>
<feature type="transmembrane region" description="Helical" evidence="2">
    <location>
        <begin position="35"/>
        <end position="54"/>
    </location>
</feature>
<feature type="compositionally biased region" description="Polar residues" evidence="1">
    <location>
        <begin position="95"/>
        <end position="106"/>
    </location>
</feature>
<evidence type="ECO:0000256" key="2">
    <source>
        <dbReference type="SAM" id="Phobius"/>
    </source>
</evidence>
<feature type="compositionally biased region" description="Basic and acidic residues" evidence="1">
    <location>
        <begin position="107"/>
        <end position="122"/>
    </location>
</feature>
<feature type="region of interest" description="Disordered" evidence="1">
    <location>
        <begin position="211"/>
        <end position="354"/>
    </location>
</feature>
<reference evidence="4" key="1">
    <citation type="submission" date="2025-08" db="UniProtKB">
        <authorList>
            <consortium name="RefSeq"/>
        </authorList>
    </citation>
    <scope>IDENTIFICATION</scope>
    <source>
        <tissue evidence="4">Whole organism</tissue>
    </source>
</reference>
<feature type="region of interest" description="Disordered" evidence="1">
    <location>
        <begin position="62"/>
        <end position="199"/>
    </location>
</feature>
<feature type="compositionally biased region" description="Basic and acidic residues" evidence="1">
    <location>
        <begin position="1"/>
        <end position="27"/>
    </location>
</feature>
<accession>A0A8B7NAJ6</accession>
<protein>
    <submittedName>
        <fullName evidence="4">GATA zinc finger domain-containing protein 14-like</fullName>
    </submittedName>
</protein>
<feature type="compositionally biased region" description="Basic and acidic residues" evidence="1">
    <location>
        <begin position="230"/>
        <end position="240"/>
    </location>
</feature>
<dbReference type="Proteomes" id="UP000694843">
    <property type="component" value="Unplaced"/>
</dbReference>